<keyword evidence="8" id="KW-1133">Transmembrane helix</keyword>
<comment type="caution">
    <text evidence="9">The sequence shown here is derived from an EMBL/GenBank/DDBJ whole genome shotgun (WGS) entry which is preliminary data.</text>
</comment>
<dbReference type="InterPro" id="IPR036396">
    <property type="entry name" value="Cyt_P450_sf"/>
</dbReference>
<keyword evidence="10" id="KW-1185">Reference proteome</keyword>
<evidence type="ECO:0000256" key="3">
    <source>
        <dbReference type="ARBA" id="ARBA00023002"/>
    </source>
</evidence>
<evidence type="ECO:0000313" key="10">
    <source>
        <dbReference type="Proteomes" id="UP001175001"/>
    </source>
</evidence>
<keyword evidence="6 7" id="KW-0349">Heme</keyword>
<accession>A0AA39XTZ8</accession>
<keyword evidence="5 7" id="KW-0503">Monooxygenase</keyword>
<proteinExistence type="inferred from homology"/>
<feature type="binding site" description="axial binding residue" evidence="6">
    <location>
        <position position="465"/>
    </location>
    <ligand>
        <name>heme</name>
        <dbReference type="ChEBI" id="CHEBI:30413"/>
    </ligand>
    <ligandPart>
        <name>Fe</name>
        <dbReference type="ChEBI" id="CHEBI:18248"/>
    </ligandPart>
</feature>
<keyword evidence="8" id="KW-0472">Membrane</keyword>
<dbReference type="GO" id="GO:0004497">
    <property type="term" value="F:monooxygenase activity"/>
    <property type="evidence" value="ECO:0007669"/>
    <property type="project" value="UniProtKB-KW"/>
</dbReference>
<evidence type="ECO:0000256" key="1">
    <source>
        <dbReference type="ARBA" id="ARBA00010617"/>
    </source>
</evidence>
<comment type="similarity">
    <text evidence="1 7">Belongs to the cytochrome P450 family.</text>
</comment>
<evidence type="ECO:0000256" key="8">
    <source>
        <dbReference type="SAM" id="Phobius"/>
    </source>
</evidence>
<dbReference type="CDD" id="cd11065">
    <property type="entry name" value="CYP64-like"/>
    <property type="match status" value="1"/>
</dbReference>
<dbReference type="PANTHER" id="PTHR46300:SF2">
    <property type="entry name" value="CYTOCHROME P450 MONOOXYGENASE ALNH-RELATED"/>
    <property type="match status" value="1"/>
</dbReference>
<dbReference type="InterPro" id="IPR017972">
    <property type="entry name" value="Cyt_P450_CS"/>
</dbReference>
<reference evidence="9" key="1">
    <citation type="submission" date="2023-06" db="EMBL/GenBank/DDBJ databases">
        <title>Multi-omics analyses reveal the molecular pathogenesis toolkit of Lasiodiplodia hormozganensis, a cross-kingdom pathogen.</title>
        <authorList>
            <person name="Felix C."/>
            <person name="Meneses R."/>
            <person name="Goncalves M.F.M."/>
            <person name="Tilleman L."/>
            <person name="Duarte A.S."/>
            <person name="Jorrin-Novo J.V."/>
            <person name="Van De Peer Y."/>
            <person name="Deforce D."/>
            <person name="Van Nieuwerburgh F."/>
            <person name="Esteves A.C."/>
            <person name="Alves A."/>
        </authorList>
    </citation>
    <scope>NUCLEOTIDE SEQUENCE</scope>
    <source>
        <strain evidence="9">CBS 339.90</strain>
    </source>
</reference>
<organism evidence="9 10">
    <name type="scientific">Lasiodiplodia hormozganensis</name>
    <dbReference type="NCBI Taxonomy" id="869390"/>
    <lineage>
        <taxon>Eukaryota</taxon>
        <taxon>Fungi</taxon>
        <taxon>Dikarya</taxon>
        <taxon>Ascomycota</taxon>
        <taxon>Pezizomycotina</taxon>
        <taxon>Dothideomycetes</taxon>
        <taxon>Dothideomycetes incertae sedis</taxon>
        <taxon>Botryosphaeriales</taxon>
        <taxon>Botryosphaeriaceae</taxon>
        <taxon>Lasiodiplodia</taxon>
    </lineage>
</organism>
<dbReference type="GO" id="GO:0016705">
    <property type="term" value="F:oxidoreductase activity, acting on paired donors, with incorporation or reduction of molecular oxygen"/>
    <property type="evidence" value="ECO:0007669"/>
    <property type="project" value="InterPro"/>
</dbReference>
<evidence type="ECO:0000256" key="7">
    <source>
        <dbReference type="RuleBase" id="RU000461"/>
    </source>
</evidence>
<dbReference type="GO" id="GO:0020037">
    <property type="term" value="F:heme binding"/>
    <property type="evidence" value="ECO:0007669"/>
    <property type="project" value="InterPro"/>
</dbReference>
<evidence type="ECO:0000256" key="2">
    <source>
        <dbReference type="ARBA" id="ARBA00022723"/>
    </source>
</evidence>
<keyword evidence="3 7" id="KW-0560">Oxidoreductase</keyword>
<dbReference type="GO" id="GO:0005506">
    <property type="term" value="F:iron ion binding"/>
    <property type="evidence" value="ECO:0007669"/>
    <property type="project" value="InterPro"/>
</dbReference>
<dbReference type="EMBL" id="JAUJDW010000087">
    <property type="protein sequence ID" value="KAK0640184.1"/>
    <property type="molecule type" value="Genomic_DNA"/>
</dbReference>
<dbReference type="InterPro" id="IPR001128">
    <property type="entry name" value="Cyt_P450"/>
</dbReference>
<dbReference type="PANTHER" id="PTHR46300">
    <property type="entry name" value="P450, PUTATIVE (EUROFUNG)-RELATED-RELATED"/>
    <property type="match status" value="1"/>
</dbReference>
<name>A0AA39XTZ8_9PEZI</name>
<dbReference type="PROSITE" id="PS00086">
    <property type="entry name" value="CYTOCHROME_P450"/>
    <property type="match status" value="1"/>
</dbReference>
<gene>
    <name evidence="9" type="primary">patI_3</name>
    <name evidence="9" type="ORF">DIS24_g9604</name>
</gene>
<dbReference type="SUPFAM" id="SSF48264">
    <property type="entry name" value="Cytochrome P450"/>
    <property type="match status" value="1"/>
</dbReference>
<dbReference type="PRINTS" id="PR00463">
    <property type="entry name" value="EP450I"/>
</dbReference>
<dbReference type="Pfam" id="PF00067">
    <property type="entry name" value="p450"/>
    <property type="match status" value="1"/>
</dbReference>
<evidence type="ECO:0000256" key="5">
    <source>
        <dbReference type="ARBA" id="ARBA00023033"/>
    </source>
</evidence>
<evidence type="ECO:0000313" key="9">
    <source>
        <dbReference type="EMBL" id="KAK0640184.1"/>
    </source>
</evidence>
<evidence type="ECO:0000256" key="6">
    <source>
        <dbReference type="PIRSR" id="PIRSR602401-1"/>
    </source>
</evidence>
<dbReference type="AlphaFoldDB" id="A0AA39XTZ8"/>
<comment type="cofactor">
    <cofactor evidence="6">
        <name>heme</name>
        <dbReference type="ChEBI" id="CHEBI:30413"/>
    </cofactor>
</comment>
<keyword evidence="4 6" id="KW-0408">Iron</keyword>
<dbReference type="InterPro" id="IPR050364">
    <property type="entry name" value="Cytochrome_P450_fung"/>
</dbReference>
<keyword evidence="8" id="KW-0812">Transmembrane</keyword>
<dbReference type="Gene3D" id="1.10.630.10">
    <property type="entry name" value="Cytochrome P450"/>
    <property type="match status" value="1"/>
</dbReference>
<protein>
    <submittedName>
        <fullName evidence="9">Cytochrome P450 monooxygenase patI</fullName>
    </submittedName>
</protein>
<evidence type="ECO:0000256" key="4">
    <source>
        <dbReference type="ARBA" id="ARBA00023004"/>
    </source>
</evidence>
<keyword evidence="2 6" id="KW-0479">Metal-binding</keyword>
<feature type="transmembrane region" description="Helical" evidence="8">
    <location>
        <begin position="6"/>
        <end position="28"/>
    </location>
</feature>
<dbReference type="InterPro" id="IPR002401">
    <property type="entry name" value="Cyt_P450_E_grp-I"/>
</dbReference>
<sequence length="569" mass="63364">MALLTFATAFSASPMLLGGLLFLLLAYLTSVILRIGSRPAHLPPGPPTVPFWGNLKQLSHNHYPERLYTEWAKTYGPVYTVMKGSQPWIIVSGAAEAHDLFHVRGSATAGRTSSRMELAMRDGYWPQFLSGPQWRDARKLWHAVLNVGAARQYQPLQELEAKQLLADVARDGKNWKAHMERYAGSLAMTLMNGQRVPTAGGDDKTVREIVDDFGVFMQHLNRTAWLDKLPGFWRVPAWMVPARREAARIAARHRALIMRHWDETKRRMAEGLSLPCFNRAIMERLSASRKGEGEYEGLAERVSEVQAAEIGELLTTGATETTSATLKNWIAAMTQFPDVQRKAQEEIDRVVGPHRLPDAADAEDLPYVRQVIQETHRWLTAAPLGITHSTTVPIPWGPNYLIPAGTPLVLNAYGIHRDPVLYPDPLRFDPDRWAGKLEAANSLADDRVGARSEALYAFGAGRRICPGQHVAEQGLFLAVARWLWAFDTTEPPVEAGGEGFQGLDNYTPGLVVSLDKVEAEVRPRSEERKKLAVELWERERAEFLDEDGQFCRSPEGLESVMGRAVGGGA</sequence>
<dbReference type="Proteomes" id="UP001175001">
    <property type="component" value="Unassembled WGS sequence"/>
</dbReference>